<name>A0AAV7NH30_PLEWA</name>
<comment type="caution">
    <text evidence="1">The sequence shown here is derived from an EMBL/GenBank/DDBJ whole genome shotgun (WGS) entry which is preliminary data.</text>
</comment>
<evidence type="ECO:0000313" key="2">
    <source>
        <dbReference type="Proteomes" id="UP001066276"/>
    </source>
</evidence>
<reference evidence="1" key="1">
    <citation type="journal article" date="2022" name="bioRxiv">
        <title>Sequencing and chromosome-scale assembly of the giantPleurodeles waltlgenome.</title>
        <authorList>
            <person name="Brown T."/>
            <person name="Elewa A."/>
            <person name="Iarovenko S."/>
            <person name="Subramanian E."/>
            <person name="Araus A.J."/>
            <person name="Petzold A."/>
            <person name="Susuki M."/>
            <person name="Suzuki K.-i.T."/>
            <person name="Hayashi T."/>
            <person name="Toyoda A."/>
            <person name="Oliveira C."/>
            <person name="Osipova E."/>
            <person name="Leigh N.D."/>
            <person name="Simon A."/>
            <person name="Yun M.H."/>
        </authorList>
    </citation>
    <scope>NUCLEOTIDE SEQUENCE</scope>
    <source>
        <strain evidence="1">20211129_DDA</strain>
        <tissue evidence="1">Liver</tissue>
    </source>
</reference>
<dbReference type="Proteomes" id="UP001066276">
    <property type="component" value="Chromosome 8"/>
</dbReference>
<proteinExistence type="predicted"/>
<keyword evidence="2" id="KW-1185">Reference proteome</keyword>
<evidence type="ECO:0000313" key="1">
    <source>
        <dbReference type="EMBL" id="KAJ1114397.1"/>
    </source>
</evidence>
<sequence length="109" mass="10991">MFGGAGLPRGVLRCCGAGPTDHAAWVAGLSPPQVPPWSPGGLALVPSGLVAGGGEKALEQPTAGLLVLLHGAGLDVQASRPSLNQQIGAALSGSMLEVAGWRSSYWPRR</sequence>
<dbReference type="AlphaFoldDB" id="A0AAV7NH30"/>
<protein>
    <submittedName>
        <fullName evidence="1">Uncharacterized protein</fullName>
    </submittedName>
</protein>
<organism evidence="1 2">
    <name type="scientific">Pleurodeles waltl</name>
    <name type="common">Iberian ribbed newt</name>
    <dbReference type="NCBI Taxonomy" id="8319"/>
    <lineage>
        <taxon>Eukaryota</taxon>
        <taxon>Metazoa</taxon>
        <taxon>Chordata</taxon>
        <taxon>Craniata</taxon>
        <taxon>Vertebrata</taxon>
        <taxon>Euteleostomi</taxon>
        <taxon>Amphibia</taxon>
        <taxon>Batrachia</taxon>
        <taxon>Caudata</taxon>
        <taxon>Salamandroidea</taxon>
        <taxon>Salamandridae</taxon>
        <taxon>Pleurodelinae</taxon>
        <taxon>Pleurodeles</taxon>
    </lineage>
</organism>
<gene>
    <name evidence="1" type="ORF">NDU88_002635</name>
</gene>
<dbReference type="EMBL" id="JANPWB010000012">
    <property type="protein sequence ID" value="KAJ1114397.1"/>
    <property type="molecule type" value="Genomic_DNA"/>
</dbReference>
<accession>A0AAV7NH30</accession>